<dbReference type="SUPFAM" id="SSF47413">
    <property type="entry name" value="lambda repressor-like DNA-binding domains"/>
    <property type="match status" value="1"/>
</dbReference>
<dbReference type="GO" id="GO:0003677">
    <property type="term" value="F:DNA binding"/>
    <property type="evidence" value="ECO:0007669"/>
    <property type="project" value="InterPro"/>
</dbReference>
<dbReference type="AlphaFoldDB" id="A0A833JEW6"/>
<proteinExistence type="predicted"/>
<comment type="caution">
    <text evidence="1">The sequence shown here is derived from an EMBL/GenBank/DDBJ whole genome shotgun (WGS) entry which is preliminary data.</text>
</comment>
<dbReference type="InterPro" id="IPR010982">
    <property type="entry name" value="Lambda_DNA-bd_dom_sf"/>
</dbReference>
<dbReference type="Proteomes" id="UP000442694">
    <property type="component" value="Unassembled WGS sequence"/>
</dbReference>
<dbReference type="RefSeq" id="WP_152212617.1">
    <property type="nucleotide sequence ID" value="NZ_WFLN01000006.1"/>
</dbReference>
<gene>
    <name evidence="1" type="ORF">GCL57_06860</name>
</gene>
<sequence>MLINNILKVRKEVLRLSRLKFSLRTGISEHTLRRIEKNQLAISERMKIKLLNSFEKNGVKFNNDFSDFKIISNKNFDGFEIELKNEKRIDSFIFLMKRIYNDICYYKILDDRYEGVFSKFSIVFGNKKIKDYHNFLGAYCLIHFKRRRSIKKKNMILRKIKSIERNKGVIEFEKLMGEKNNINLKIDKIEYICPIFCVRSYCDYYD</sequence>
<dbReference type="EMBL" id="WFLN01000006">
    <property type="protein sequence ID" value="KAB8030689.1"/>
    <property type="molecule type" value="Genomic_DNA"/>
</dbReference>
<evidence type="ECO:0000313" key="2">
    <source>
        <dbReference type="Proteomes" id="UP000442694"/>
    </source>
</evidence>
<name>A0A833JEW6_9BACT</name>
<evidence type="ECO:0000313" key="1">
    <source>
        <dbReference type="EMBL" id="KAB8030689.1"/>
    </source>
</evidence>
<organism evidence="1 2">
    <name type="scientific">Fluviispira multicolorata</name>
    <dbReference type="NCBI Taxonomy" id="2654512"/>
    <lineage>
        <taxon>Bacteria</taxon>
        <taxon>Pseudomonadati</taxon>
        <taxon>Bdellovibrionota</taxon>
        <taxon>Oligoflexia</taxon>
        <taxon>Silvanigrellales</taxon>
        <taxon>Silvanigrellaceae</taxon>
        <taxon>Fluviispira</taxon>
    </lineage>
</organism>
<protein>
    <submittedName>
        <fullName evidence="1">Uncharacterized protein</fullName>
    </submittedName>
</protein>
<reference evidence="1 2" key="1">
    <citation type="submission" date="2019-10" db="EMBL/GenBank/DDBJ databases">
        <title>New genus of Silvanigrellaceae.</title>
        <authorList>
            <person name="Pitt A."/>
            <person name="Hahn M.W."/>
        </authorList>
    </citation>
    <scope>NUCLEOTIDE SEQUENCE [LARGE SCALE GENOMIC DNA]</scope>
    <source>
        <strain evidence="1 2">33A1-SZDP</strain>
    </source>
</reference>
<accession>A0A833JEW6</accession>
<keyword evidence="2" id="KW-1185">Reference proteome</keyword>